<sequence length="85" mass="9226">MNICSAIVHAKPEMAGVVRTDLERFPGVEIHGGVEEGKLIVTLEGENDDALADTMAEFNDVTGVINTVMIYHYCAEESADEEVSK</sequence>
<keyword evidence="3 4" id="KW-0143">Chaperone</keyword>
<accession>A0A0F7JWT1</accession>
<dbReference type="EMBL" id="CP011412">
    <property type="protein sequence ID" value="AKH19829.1"/>
    <property type="molecule type" value="Genomic_DNA"/>
</dbReference>
<organism evidence="5 6">
    <name type="scientific">Sedimenticola thiotaurini</name>
    <dbReference type="NCBI Taxonomy" id="1543721"/>
    <lineage>
        <taxon>Bacteria</taxon>
        <taxon>Pseudomonadati</taxon>
        <taxon>Pseudomonadota</taxon>
        <taxon>Gammaproteobacteria</taxon>
        <taxon>Chromatiales</taxon>
        <taxon>Sedimenticolaceae</taxon>
        <taxon>Sedimenticola</taxon>
    </lineage>
</organism>
<comment type="function">
    <text evidence="4">Chaperone for NapA, the catalytic subunit of the periplasmic nitrate reductase. It binds directly and specifically to the twin-arginine signal peptide of NapA, preventing premature interaction with the Tat translocase and premature export.</text>
</comment>
<comment type="subunit">
    <text evidence="4">Interacts with the cytoplasmic NapA precursor.</text>
</comment>
<dbReference type="Gene3D" id="3.30.70.920">
    <property type="match status" value="1"/>
</dbReference>
<dbReference type="GO" id="GO:0051224">
    <property type="term" value="P:negative regulation of protein transport"/>
    <property type="evidence" value="ECO:0007669"/>
    <property type="project" value="UniProtKB-UniRule"/>
</dbReference>
<keyword evidence="6" id="KW-1185">Reference proteome</keyword>
<evidence type="ECO:0000256" key="3">
    <source>
        <dbReference type="ARBA" id="ARBA00023186"/>
    </source>
</evidence>
<evidence type="ECO:0000256" key="2">
    <source>
        <dbReference type="ARBA" id="ARBA00022490"/>
    </source>
</evidence>
<evidence type="ECO:0000256" key="4">
    <source>
        <dbReference type="HAMAP-Rule" id="MF_02200"/>
    </source>
</evidence>
<dbReference type="InterPro" id="IPR005623">
    <property type="entry name" value="Chaperone_NapD_NO3_reduct"/>
</dbReference>
<evidence type="ECO:0000313" key="5">
    <source>
        <dbReference type="EMBL" id="AKH19829.1"/>
    </source>
</evidence>
<evidence type="ECO:0000256" key="1">
    <source>
        <dbReference type="ARBA" id="ARBA00004496"/>
    </source>
</evidence>
<dbReference type="Proteomes" id="UP000034410">
    <property type="component" value="Chromosome"/>
</dbReference>
<reference evidence="5 6" key="1">
    <citation type="journal article" date="2015" name="Genome Announc.">
        <title>Complete Genome Sequence of Sedimenticola thiotaurini Strain SIP-G1, a Polyphosphate- and Polyhydroxyalkanoate-Accumulating Sulfur-Oxidizing Gammaproteobacterium Isolated from Salt Marsh Sediments.</title>
        <authorList>
            <person name="Flood B.E."/>
            <person name="Jones D.S."/>
            <person name="Bailey J.V."/>
        </authorList>
    </citation>
    <scope>NUCLEOTIDE SEQUENCE [LARGE SCALE GENOMIC DNA]</scope>
    <source>
        <strain evidence="5 6">SIP-G1</strain>
    </source>
</reference>
<dbReference type="Pfam" id="PF03927">
    <property type="entry name" value="NapD"/>
    <property type="match status" value="1"/>
</dbReference>
<dbReference type="OrthoDB" id="5770785at2"/>
<name>A0A0F7JWT1_9GAMM</name>
<dbReference type="PANTHER" id="PTHR38603:SF1">
    <property type="entry name" value="CHAPERONE NAPD"/>
    <property type="match status" value="1"/>
</dbReference>
<dbReference type="AlphaFoldDB" id="A0A0F7JWT1"/>
<dbReference type="KEGG" id="seds:AAY24_05055"/>
<dbReference type="HAMAP" id="MF_02200">
    <property type="entry name" value="NapD"/>
    <property type="match status" value="1"/>
</dbReference>
<comment type="subcellular location">
    <subcellularLocation>
        <location evidence="1 4">Cytoplasm</location>
    </subcellularLocation>
</comment>
<evidence type="ECO:0000313" key="6">
    <source>
        <dbReference type="Proteomes" id="UP000034410"/>
    </source>
</evidence>
<dbReference type="RefSeq" id="WP_046858765.1">
    <property type="nucleotide sequence ID" value="NZ_CP011412.1"/>
</dbReference>
<keyword evidence="2 4" id="KW-0963">Cytoplasm</keyword>
<gene>
    <name evidence="4" type="primary">napD</name>
    <name evidence="5" type="ORF">AAY24_05055</name>
</gene>
<protein>
    <recommendedName>
        <fullName evidence="4">Chaperone NapD</fullName>
    </recommendedName>
    <alternativeName>
        <fullName evidence="4">NapA signal peptide-binding chaperone NapD</fullName>
    </alternativeName>
</protein>
<proteinExistence type="inferred from homology"/>
<dbReference type="PANTHER" id="PTHR38603">
    <property type="entry name" value="CHAPERONE NAPD"/>
    <property type="match status" value="1"/>
</dbReference>
<comment type="similarity">
    <text evidence="4">Belongs to the NapD family.</text>
</comment>
<dbReference type="GO" id="GO:0005737">
    <property type="term" value="C:cytoplasm"/>
    <property type="evidence" value="ECO:0007669"/>
    <property type="project" value="UniProtKB-SubCell"/>
</dbReference>
<dbReference type="GO" id="GO:0005048">
    <property type="term" value="F:signal sequence binding"/>
    <property type="evidence" value="ECO:0007669"/>
    <property type="project" value="UniProtKB-UniRule"/>
</dbReference>